<sequence length="203" mass="23108">MMDIVVVQREEMDEEEEESSRGWVYQYDAVSTRGHRHRVAVRVLHGHDTDELNRLVVVDRQLFGSSSWSLKCFARYIRRMHGAGFVAEINGEVAGFVLHIATSKRGVAEVANVGVLEEFRQMGIASTLLRLALDDLASRGYHTVKLHVASQNVAAQSLYLKMGFVQTGYKEDYYWQDQDRDAVVMRLQLLPLLPETEVSCCFL</sequence>
<keyword evidence="3" id="KW-1185">Reference proteome</keyword>
<dbReference type="AlphaFoldDB" id="L8GQ50"/>
<name>L8GQ50_ACACF</name>
<organism evidence="2 3">
    <name type="scientific">Acanthamoeba castellanii (strain ATCC 30010 / Neff)</name>
    <dbReference type="NCBI Taxonomy" id="1257118"/>
    <lineage>
        <taxon>Eukaryota</taxon>
        <taxon>Amoebozoa</taxon>
        <taxon>Discosea</taxon>
        <taxon>Longamoebia</taxon>
        <taxon>Centramoebida</taxon>
        <taxon>Acanthamoebidae</taxon>
        <taxon>Acanthamoeba</taxon>
    </lineage>
</organism>
<protein>
    <submittedName>
        <fullName evidence="2">Acetyltransferase, GNAT superfamily protein</fullName>
    </submittedName>
</protein>
<dbReference type="VEuPathDB" id="AmoebaDB:ACA1_215610"/>
<dbReference type="Proteomes" id="UP000011083">
    <property type="component" value="Unassembled WGS sequence"/>
</dbReference>
<feature type="domain" description="N-acetyltransferase" evidence="1">
    <location>
        <begin position="39"/>
        <end position="190"/>
    </location>
</feature>
<dbReference type="STRING" id="1257118.L8GQ50"/>
<dbReference type="PANTHER" id="PTHR47542">
    <property type="entry name" value="ACYL-COA N-ACYLTRANSFERASES (NAT) SUPERFAMILY PROTEIN"/>
    <property type="match status" value="1"/>
</dbReference>
<evidence type="ECO:0000313" key="2">
    <source>
        <dbReference type="EMBL" id="ELR15090.1"/>
    </source>
</evidence>
<dbReference type="Gene3D" id="3.40.630.30">
    <property type="match status" value="1"/>
</dbReference>
<dbReference type="InterPro" id="IPR016181">
    <property type="entry name" value="Acyl_CoA_acyltransferase"/>
</dbReference>
<dbReference type="PANTHER" id="PTHR47542:SF2">
    <property type="entry name" value="ACYL-COA N-ACYLTRANSFERASES (NAT) SUPERFAMILY PROTEIN"/>
    <property type="match status" value="1"/>
</dbReference>
<keyword evidence="2" id="KW-0808">Transferase</keyword>
<dbReference type="OrthoDB" id="64477at2759"/>
<accession>L8GQ50</accession>
<proteinExistence type="predicted"/>
<dbReference type="GO" id="GO:0016747">
    <property type="term" value="F:acyltransferase activity, transferring groups other than amino-acyl groups"/>
    <property type="evidence" value="ECO:0007669"/>
    <property type="project" value="InterPro"/>
</dbReference>
<dbReference type="EMBL" id="KB008036">
    <property type="protein sequence ID" value="ELR15090.1"/>
    <property type="molecule type" value="Genomic_DNA"/>
</dbReference>
<gene>
    <name evidence="2" type="ORF">ACA1_215610</name>
</gene>
<dbReference type="CDD" id="cd04301">
    <property type="entry name" value="NAT_SF"/>
    <property type="match status" value="1"/>
</dbReference>
<dbReference type="GeneID" id="14915779"/>
<dbReference type="PROSITE" id="PS51186">
    <property type="entry name" value="GNAT"/>
    <property type="match status" value="1"/>
</dbReference>
<evidence type="ECO:0000259" key="1">
    <source>
        <dbReference type="PROSITE" id="PS51186"/>
    </source>
</evidence>
<reference evidence="2 3" key="1">
    <citation type="journal article" date="2013" name="Genome Biol.">
        <title>Genome of Acanthamoeba castellanii highlights extensive lateral gene transfer and early evolution of tyrosine kinase signaling.</title>
        <authorList>
            <person name="Clarke M."/>
            <person name="Lohan A.J."/>
            <person name="Liu B."/>
            <person name="Lagkouvardos I."/>
            <person name="Roy S."/>
            <person name="Zafar N."/>
            <person name="Bertelli C."/>
            <person name="Schilde C."/>
            <person name="Kianianmomeni A."/>
            <person name="Burglin T.R."/>
            <person name="Frech C."/>
            <person name="Turcotte B."/>
            <person name="Kopec K.O."/>
            <person name="Synnott J.M."/>
            <person name="Choo C."/>
            <person name="Paponov I."/>
            <person name="Finkler A."/>
            <person name="Soon Heng Tan C."/>
            <person name="Hutchins A.P."/>
            <person name="Weinmeier T."/>
            <person name="Rattei T."/>
            <person name="Chu J.S."/>
            <person name="Gimenez G."/>
            <person name="Irimia M."/>
            <person name="Rigden D.J."/>
            <person name="Fitzpatrick D.A."/>
            <person name="Lorenzo-Morales J."/>
            <person name="Bateman A."/>
            <person name="Chiu C.H."/>
            <person name="Tang P."/>
            <person name="Hegemann P."/>
            <person name="Fromm H."/>
            <person name="Raoult D."/>
            <person name="Greub G."/>
            <person name="Miranda-Saavedra D."/>
            <person name="Chen N."/>
            <person name="Nash P."/>
            <person name="Ginger M.L."/>
            <person name="Horn M."/>
            <person name="Schaap P."/>
            <person name="Caler L."/>
            <person name="Loftus B."/>
        </authorList>
    </citation>
    <scope>NUCLEOTIDE SEQUENCE [LARGE SCALE GENOMIC DNA]</scope>
    <source>
        <strain evidence="2 3">Neff</strain>
    </source>
</reference>
<dbReference type="SUPFAM" id="SSF55729">
    <property type="entry name" value="Acyl-CoA N-acyltransferases (Nat)"/>
    <property type="match status" value="1"/>
</dbReference>
<dbReference type="KEGG" id="acan:ACA1_215610"/>
<dbReference type="InterPro" id="IPR000182">
    <property type="entry name" value="GNAT_dom"/>
</dbReference>
<evidence type="ECO:0000313" key="3">
    <source>
        <dbReference type="Proteomes" id="UP000011083"/>
    </source>
</evidence>
<dbReference type="Pfam" id="PF00583">
    <property type="entry name" value="Acetyltransf_1"/>
    <property type="match status" value="1"/>
</dbReference>
<dbReference type="RefSeq" id="XP_004337103.1">
    <property type="nucleotide sequence ID" value="XM_004337055.1"/>
</dbReference>